<dbReference type="EMBL" id="OX336137">
    <property type="protein sequence ID" value="CAI2718341.1"/>
    <property type="molecule type" value="Genomic_DNA"/>
</dbReference>
<gene>
    <name evidence="3" type="ORF">NSPWAT_1482</name>
</gene>
<name>A0ABM9HDN3_9BACT</name>
<keyword evidence="4" id="KW-1185">Reference proteome</keyword>
<feature type="domain" description="Anti-sigma-28 factor FlgM C-terminal" evidence="2">
    <location>
        <begin position="16"/>
        <end position="50"/>
    </location>
</feature>
<protein>
    <submittedName>
        <fullName evidence="3">FlgM domain-containing protein</fullName>
    </submittedName>
</protein>
<organism evidence="3 4">
    <name type="scientific">Nitrospina watsonii</name>
    <dbReference type="NCBI Taxonomy" id="1323948"/>
    <lineage>
        <taxon>Bacteria</taxon>
        <taxon>Pseudomonadati</taxon>
        <taxon>Nitrospinota/Tectimicrobiota group</taxon>
        <taxon>Nitrospinota</taxon>
        <taxon>Nitrospinia</taxon>
        <taxon>Nitrospinales</taxon>
        <taxon>Nitrospinaceae</taxon>
        <taxon>Nitrospina</taxon>
    </lineage>
</organism>
<evidence type="ECO:0000256" key="1">
    <source>
        <dbReference type="SAM" id="MobiDB-lite"/>
    </source>
</evidence>
<evidence type="ECO:0000313" key="3">
    <source>
        <dbReference type="EMBL" id="CAI2718341.1"/>
    </source>
</evidence>
<dbReference type="Proteomes" id="UP001157733">
    <property type="component" value="Chromosome"/>
</dbReference>
<accession>A0ABM9HDN3</accession>
<evidence type="ECO:0000313" key="4">
    <source>
        <dbReference type="Proteomes" id="UP001157733"/>
    </source>
</evidence>
<dbReference type="Pfam" id="PF04316">
    <property type="entry name" value="FlgM"/>
    <property type="match status" value="1"/>
</dbReference>
<feature type="region of interest" description="Disordered" evidence="1">
    <location>
        <begin position="1"/>
        <end position="21"/>
    </location>
</feature>
<proteinExistence type="predicted"/>
<sequence length="61" mass="7029">MGRTMSKKSENGKKGKGSEIRREVVDHFRVGLKTGAYKVRAREIAEKMVQKIRDGRNPWLN</sequence>
<dbReference type="InterPro" id="IPR031316">
    <property type="entry name" value="FlgM_C"/>
</dbReference>
<evidence type="ECO:0000259" key="2">
    <source>
        <dbReference type="Pfam" id="PF04316"/>
    </source>
</evidence>
<feature type="compositionally biased region" description="Basic and acidic residues" evidence="1">
    <location>
        <begin position="7"/>
        <end position="21"/>
    </location>
</feature>
<reference evidence="3 4" key="1">
    <citation type="submission" date="2022-09" db="EMBL/GenBank/DDBJ databases">
        <authorList>
            <person name="Kop L."/>
        </authorList>
    </citation>
    <scope>NUCLEOTIDE SEQUENCE [LARGE SCALE GENOMIC DNA]</scope>
    <source>
        <strain evidence="3 4">347</strain>
    </source>
</reference>